<dbReference type="InterPro" id="IPR012340">
    <property type="entry name" value="NA-bd_OB-fold"/>
</dbReference>
<proteinExistence type="predicted"/>
<accession>A0A2A2ZNH7</accession>
<dbReference type="Proteomes" id="UP000217768">
    <property type="component" value="Unassembled WGS sequence"/>
</dbReference>
<dbReference type="GO" id="GO:0003910">
    <property type="term" value="F:DNA ligase (ATP) activity"/>
    <property type="evidence" value="ECO:0007669"/>
    <property type="project" value="UniProtKB-EC"/>
</dbReference>
<name>A0A2A2ZNH7_MYCAV</name>
<evidence type="ECO:0000259" key="2">
    <source>
        <dbReference type="Pfam" id="PF04679"/>
    </source>
</evidence>
<dbReference type="AlphaFoldDB" id="A0A2A2ZNH7"/>
<feature type="domain" description="DNA ligase ATP-dependent C-terminal" evidence="2">
    <location>
        <begin position="116"/>
        <end position="208"/>
    </location>
</feature>
<dbReference type="EMBL" id="NSFD01000004">
    <property type="protein sequence ID" value="PBA28009.1"/>
    <property type="molecule type" value="Genomic_DNA"/>
</dbReference>
<dbReference type="SUPFAM" id="SSF50249">
    <property type="entry name" value="Nucleic acid-binding proteins"/>
    <property type="match status" value="1"/>
</dbReference>
<comment type="caution">
    <text evidence="3">The sequence shown here is derived from an EMBL/GenBank/DDBJ whole genome shotgun (WGS) entry which is preliminary data.</text>
</comment>
<dbReference type="Pfam" id="PF04679">
    <property type="entry name" value="DNA_ligase_A_C"/>
    <property type="match status" value="1"/>
</dbReference>
<dbReference type="Gene3D" id="3.30.1490.70">
    <property type="match status" value="1"/>
</dbReference>
<reference evidence="3 4" key="1">
    <citation type="submission" date="2017-08" db="EMBL/GenBank/DDBJ databases">
        <title>Phylogenetic analysis of Mycobacterium avium complex whole genomes.</title>
        <authorList>
            <person name="Caverly L.J."/>
            <person name="Spilker T."/>
            <person name="Lipuma J."/>
        </authorList>
    </citation>
    <scope>NUCLEOTIDE SEQUENCE [LARGE SCALE GENOMIC DNA]</scope>
    <source>
        <strain evidence="3 4">FLAC0165</strain>
    </source>
</reference>
<evidence type="ECO:0000313" key="3">
    <source>
        <dbReference type="EMBL" id="PBA28009.1"/>
    </source>
</evidence>
<gene>
    <name evidence="3" type="ORF">CKJ66_03970</name>
</gene>
<dbReference type="SUPFAM" id="SSF56091">
    <property type="entry name" value="DNA ligase/mRNA capping enzyme, catalytic domain"/>
    <property type="match status" value="1"/>
</dbReference>
<dbReference type="InterPro" id="IPR012309">
    <property type="entry name" value="DNA_ligase_ATP-dep_C"/>
</dbReference>
<dbReference type="CDD" id="cd07971">
    <property type="entry name" value="OBF_DNA_ligase_LigD"/>
    <property type="match status" value="1"/>
</dbReference>
<dbReference type="EC" id="6.5.1.1" evidence="1"/>
<evidence type="ECO:0000256" key="1">
    <source>
        <dbReference type="ARBA" id="ARBA00012727"/>
    </source>
</evidence>
<sequence length="232" mass="25333">MKMTPRIESAKCFGKQFFPTGEPSAQCATCCHIGLREHELAAASTSAVLVVPPWWQGVEPLDMLATAAENRVEGIVSKHVDSKYVSGRSRQWVKTPVRNTSELVVVGWWPPGGPGRADRIGSLLLAGRQPDGNLTLVGQVGSGFSDAERRRLHAMLIKIPRARPPVVHNAEIARGVQWVDPVHVGEAAFREYVPGRGLRHCSWKGLRQTSIDDVGMPVSHDAGPESVDEPQR</sequence>
<protein>
    <recommendedName>
        <fullName evidence="1">DNA ligase (ATP)</fullName>
        <ecNumber evidence="1">6.5.1.1</ecNumber>
    </recommendedName>
</protein>
<organism evidence="3 4">
    <name type="scientific">Mycobacterium avium</name>
    <dbReference type="NCBI Taxonomy" id="1764"/>
    <lineage>
        <taxon>Bacteria</taxon>
        <taxon>Bacillati</taxon>
        <taxon>Actinomycetota</taxon>
        <taxon>Actinomycetes</taxon>
        <taxon>Mycobacteriales</taxon>
        <taxon>Mycobacteriaceae</taxon>
        <taxon>Mycobacterium</taxon>
        <taxon>Mycobacterium avium complex (MAC)</taxon>
    </lineage>
</organism>
<dbReference type="Gene3D" id="2.40.50.140">
    <property type="entry name" value="Nucleic acid-binding proteins"/>
    <property type="match status" value="1"/>
</dbReference>
<dbReference type="GO" id="GO:0006281">
    <property type="term" value="P:DNA repair"/>
    <property type="evidence" value="ECO:0007669"/>
    <property type="project" value="InterPro"/>
</dbReference>
<dbReference type="GO" id="GO:0006310">
    <property type="term" value="P:DNA recombination"/>
    <property type="evidence" value="ECO:0007669"/>
    <property type="project" value="InterPro"/>
</dbReference>
<evidence type="ECO:0000313" key="4">
    <source>
        <dbReference type="Proteomes" id="UP000217768"/>
    </source>
</evidence>